<dbReference type="SMART" id="SM00052">
    <property type="entry name" value="EAL"/>
    <property type="match status" value="1"/>
</dbReference>
<dbReference type="Proteomes" id="UP000245998">
    <property type="component" value="Unassembled WGS sequence"/>
</dbReference>
<dbReference type="EMBL" id="QCZG01000024">
    <property type="protein sequence ID" value="PWA10072.1"/>
    <property type="molecule type" value="Genomic_DNA"/>
</dbReference>
<dbReference type="PROSITE" id="PS50883">
    <property type="entry name" value="EAL"/>
    <property type="match status" value="1"/>
</dbReference>
<keyword evidence="3" id="KW-1185">Reference proteome</keyword>
<dbReference type="InterPro" id="IPR001633">
    <property type="entry name" value="EAL_dom"/>
</dbReference>
<dbReference type="GO" id="GO:0071111">
    <property type="term" value="F:cyclic-guanylate-specific phosphodiesterase activity"/>
    <property type="evidence" value="ECO:0007669"/>
    <property type="project" value="InterPro"/>
</dbReference>
<protein>
    <recommendedName>
        <fullName evidence="1">EAL domain-containing protein</fullName>
    </recommendedName>
</protein>
<dbReference type="InterPro" id="IPR035919">
    <property type="entry name" value="EAL_sf"/>
</dbReference>
<dbReference type="RefSeq" id="WP_116555106.1">
    <property type="nucleotide sequence ID" value="NZ_QCZG01000024.1"/>
</dbReference>
<dbReference type="Pfam" id="PF00563">
    <property type="entry name" value="EAL"/>
    <property type="match status" value="1"/>
</dbReference>
<dbReference type="InterPro" id="IPR050706">
    <property type="entry name" value="Cyclic-di-GMP_PDE-like"/>
</dbReference>
<evidence type="ECO:0000313" key="2">
    <source>
        <dbReference type="EMBL" id="PWA10072.1"/>
    </source>
</evidence>
<reference evidence="2 3" key="1">
    <citation type="submission" date="2018-04" db="EMBL/GenBank/DDBJ databases">
        <title>Camelliibacillus theae gen. nov., sp. nov., isolated from Pu'er tea.</title>
        <authorList>
            <person name="Niu L."/>
        </authorList>
    </citation>
    <scope>NUCLEOTIDE SEQUENCE [LARGE SCALE GENOMIC DNA]</scope>
    <source>
        <strain evidence="2 3">T8</strain>
    </source>
</reference>
<name>A0A2U1JY49_9BACI</name>
<dbReference type="PANTHER" id="PTHR33121">
    <property type="entry name" value="CYCLIC DI-GMP PHOSPHODIESTERASE PDEF"/>
    <property type="match status" value="1"/>
</dbReference>
<dbReference type="PANTHER" id="PTHR33121:SF76">
    <property type="entry name" value="SIGNALING PROTEIN"/>
    <property type="match status" value="1"/>
</dbReference>
<organism evidence="2 3">
    <name type="scientific">Pueribacillus theae</name>
    <dbReference type="NCBI Taxonomy" id="2171751"/>
    <lineage>
        <taxon>Bacteria</taxon>
        <taxon>Bacillati</taxon>
        <taxon>Bacillota</taxon>
        <taxon>Bacilli</taxon>
        <taxon>Bacillales</taxon>
        <taxon>Bacillaceae</taxon>
        <taxon>Pueribacillus</taxon>
    </lineage>
</organism>
<dbReference type="Gene3D" id="3.20.20.450">
    <property type="entry name" value="EAL domain"/>
    <property type="match status" value="1"/>
</dbReference>
<accession>A0A2U1JY49</accession>
<dbReference type="CDD" id="cd01948">
    <property type="entry name" value="EAL"/>
    <property type="match status" value="1"/>
</dbReference>
<dbReference type="OrthoDB" id="581425at2"/>
<gene>
    <name evidence="2" type="ORF">DCC39_11800</name>
</gene>
<feature type="domain" description="EAL" evidence="1">
    <location>
        <begin position="1"/>
        <end position="237"/>
    </location>
</feature>
<proteinExistence type="predicted"/>
<dbReference type="SUPFAM" id="SSF141868">
    <property type="entry name" value="EAL domain-like"/>
    <property type="match status" value="1"/>
</dbReference>
<comment type="caution">
    <text evidence="2">The sequence shown here is derived from an EMBL/GenBank/DDBJ whole genome shotgun (WGS) entry which is preliminary data.</text>
</comment>
<dbReference type="AlphaFoldDB" id="A0A2U1JY49"/>
<evidence type="ECO:0000313" key="3">
    <source>
        <dbReference type="Proteomes" id="UP000245998"/>
    </source>
</evidence>
<sequence>MFYKKDINHVFQPVFSPKQRKVIGYEALMRHDFFPQPDVIFQIARELDKLYLLDSLSIQKAIETFNFGYKGFLFLNIFPSTLLTSEFLIFLEEIQKYQINPKKIVFELNETVEEENIWNLPSLKNQISVMQKLGFLIALDDVGAGAASLKKIIEIQPDMIKLDRFFSVKLAESNSKQELLTFFVNFCKSQKSMLVLEGVEESVDFVTAERLDIPFVQGYYISKPLPFKQVKKKILSE</sequence>
<evidence type="ECO:0000259" key="1">
    <source>
        <dbReference type="PROSITE" id="PS50883"/>
    </source>
</evidence>